<keyword evidence="4" id="KW-0963">Cytoplasm</keyword>
<dbReference type="Pfam" id="PF02545">
    <property type="entry name" value="Maf"/>
    <property type="match status" value="1"/>
</dbReference>
<keyword evidence="3 4" id="KW-0546">Nucleotide metabolism</keyword>
<sequence length="199" mass="21561">MMTELILASASAIRAELLARAGVDVTLHPARIDEEAIRAALEAEGATPRDQADALAEMKARKVAGRFPGAVVIGCDQVLDFKGQVFSKPGDRDAARSQLQTLRGQTHKLLSAVVVYEGEKPVWRHVGEVRLTMREFSDDYLEAYLARNGTSVLDSVGGYKLEEEGVRLFSAVQGDYFTVLGLPLVALLGYLAQRGMIAA</sequence>
<dbReference type="Proteomes" id="UP000282125">
    <property type="component" value="Unassembled WGS sequence"/>
</dbReference>
<comment type="catalytic activity">
    <reaction evidence="4">
        <text>a ribonucleoside 5'-triphosphate + H2O = a ribonucleoside 5'-phosphate + diphosphate + H(+)</text>
        <dbReference type="Rhea" id="RHEA:23996"/>
        <dbReference type="ChEBI" id="CHEBI:15377"/>
        <dbReference type="ChEBI" id="CHEBI:15378"/>
        <dbReference type="ChEBI" id="CHEBI:33019"/>
        <dbReference type="ChEBI" id="CHEBI:58043"/>
        <dbReference type="ChEBI" id="CHEBI:61557"/>
        <dbReference type="EC" id="3.6.1.9"/>
    </reaction>
</comment>
<keyword evidence="2 4" id="KW-0378">Hydrolase</keyword>
<feature type="active site" description="Proton acceptor" evidence="4">
    <location>
        <position position="76"/>
    </location>
</feature>
<comment type="similarity">
    <text evidence="4">Belongs to the Maf family.</text>
</comment>
<organism evidence="5 6">
    <name type="scientific">Falsigemmobacter faecalis</name>
    <dbReference type="NCBI Taxonomy" id="2488730"/>
    <lineage>
        <taxon>Bacteria</taxon>
        <taxon>Pseudomonadati</taxon>
        <taxon>Pseudomonadota</taxon>
        <taxon>Alphaproteobacteria</taxon>
        <taxon>Rhodobacterales</taxon>
        <taxon>Paracoccaceae</taxon>
        <taxon>Falsigemmobacter</taxon>
    </lineage>
</organism>
<proteinExistence type="inferred from homology"/>
<comment type="catalytic activity">
    <reaction evidence="4">
        <text>a 2'-deoxyribonucleoside 5'-triphosphate + H2O = a 2'-deoxyribonucleoside 5'-phosphate + diphosphate + H(+)</text>
        <dbReference type="Rhea" id="RHEA:44644"/>
        <dbReference type="ChEBI" id="CHEBI:15377"/>
        <dbReference type="ChEBI" id="CHEBI:15378"/>
        <dbReference type="ChEBI" id="CHEBI:33019"/>
        <dbReference type="ChEBI" id="CHEBI:61560"/>
        <dbReference type="ChEBI" id="CHEBI:65317"/>
        <dbReference type="EC" id="3.6.1.9"/>
    </reaction>
</comment>
<accession>A0A3P3DUB6</accession>
<dbReference type="RefSeq" id="WP_124963397.1">
    <property type="nucleotide sequence ID" value="NZ_RRAZ01000003.1"/>
</dbReference>
<name>A0A3P3DUB6_9RHOB</name>
<evidence type="ECO:0000313" key="6">
    <source>
        <dbReference type="Proteomes" id="UP000282125"/>
    </source>
</evidence>
<dbReference type="InterPro" id="IPR029001">
    <property type="entry name" value="ITPase-like_fam"/>
</dbReference>
<comment type="function">
    <text evidence="4">Nucleoside triphosphate pyrophosphatase. May have a dual role in cell division arrest and in preventing the incorporation of modified nucleotides into cellular nucleic acids.</text>
</comment>
<evidence type="ECO:0000313" key="5">
    <source>
        <dbReference type="EMBL" id="RRH77870.1"/>
    </source>
</evidence>
<dbReference type="AlphaFoldDB" id="A0A3P3DUB6"/>
<evidence type="ECO:0000256" key="4">
    <source>
        <dbReference type="HAMAP-Rule" id="MF_00528"/>
    </source>
</evidence>
<reference evidence="5 6" key="1">
    <citation type="submission" date="2018-11" db="EMBL/GenBank/DDBJ databases">
        <title>Gemmobacter sp. nov., YIM 102744-1 draft genome.</title>
        <authorList>
            <person name="Li G."/>
            <person name="Jiang Y."/>
        </authorList>
    </citation>
    <scope>NUCLEOTIDE SEQUENCE [LARGE SCALE GENOMIC DNA]</scope>
    <source>
        <strain evidence="5 6">YIM 102744-1</strain>
    </source>
</reference>
<comment type="subcellular location">
    <subcellularLocation>
        <location evidence="4">Cytoplasm</location>
    </subcellularLocation>
</comment>
<dbReference type="EMBL" id="RRAZ01000003">
    <property type="protein sequence ID" value="RRH77870.1"/>
    <property type="molecule type" value="Genomic_DNA"/>
</dbReference>
<comment type="caution">
    <text evidence="5">The sequence shown here is derived from an EMBL/GenBank/DDBJ whole genome shotgun (WGS) entry which is preliminary data.</text>
</comment>
<dbReference type="OrthoDB" id="9813962at2"/>
<dbReference type="EC" id="3.6.1.9" evidence="4"/>
<dbReference type="CDD" id="cd00555">
    <property type="entry name" value="Maf"/>
    <property type="match status" value="1"/>
</dbReference>
<evidence type="ECO:0000256" key="2">
    <source>
        <dbReference type="ARBA" id="ARBA00022801"/>
    </source>
</evidence>
<comment type="caution">
    <text evidence="4">Lacks conserved residue(s) required for the propagation of feature annotation.</text>
</comment>
<protein>
    <recommendedName>
        <fullName evidence="4">Nucleoside triphosphate pyrophosphatase</fullName>
        <ecNumber evidence="4">3.6.1.9</ecNumber>
    </recommendedName>
    <alternativeName>
        <fullName evidence="4">Nucleotide pyrophosphatase</fullName>
        <shortName evidence="4">Nucleotide PPase</shortName>
    </alternativeName>
</protein>
<dbReference type="PANTHER" id="PTHR43213">
    <property type="entry name" value="BIFUNCTIONAL DTTP/UTP PYROPHOSPHATASE/METHYLTRANSFERASE PROTEIN-RELATED"/>
    <property type="match status" value="1"/>
</dbReference>
<evidence type="ECO:0000256" key="1">
    <source>
        <dbReference type="ARBA" id="ARBA00001968"/>
    </source>
</evidence>
<dbReference type="GO" id="GO:0047429">
    <property type="term" value="F:nucleoside triphosphate diphosphatase activity"/>
    <property type="evidence" value="ECO:0007669"/>
    <property type="project" value="UniProtKB-EC"/>
</dbReference>
<dbReference type="InterPro" id="IPR003697">
    <property type="entry name" value="Maf-like"/>
</dbReference>
<dbReference type="PIRSF" id="PIRSF006305">
    <property type="entry name" value="Maf"/>
    <property type="match status" value="1"/>
</dbReference>
<dbReference type="GO" id="GO:0005737">
    <property type="term" value="C:cytoplasm"/>
    <property type="evidence" value="ECO:0007669"/>
    <property type="project" value="UniProtKB-SubCell"/>
</dbReference>
<evidence type="ECO:0000256" key="3">
    <source>
        <dbReference type="ARBA" id="ARBA00023080"/>
    </source>
</evidence>
<dbReference type="HAMAP" id="MF_00528">
    <property type="entry name" value="Maf"/>
    <property type="match status" value="1"/>
</dbReference>
<dbReference type="GO" id="GO:0009117">
    <property type="term" value="P:nucleotide metabolic process"/>
    <property type="evidence" value="ECO:0007669"/>
    <property type="project" value="UniProtKB-KW"/>
</dbReference>
<dbReference type="PANTHER" id="PTHR43213:SF5">
    <property type="entry name" value="BIFUNCTIONAL DTTP_UTP PYROPHOSPHATASE_METHYLTRANSFERASE PROTEIN-RELATED"/>
    <property type="match status" value="1"/>
</dbReference>
<dbReference type="NCBIfam" id="TIGR00172">
    <property type="entry name" value="maf"/>
    <property type="match status" value="1"/>
</dbReference>
<gene>
    <name evidence="5" type="primary">maf</name>
    <name evidence="5" type="ORF">EG244_02280</name>
</gene>
<keyword evidence="6" id="KW-1185">Reference proteome</keyword>
<comment type="cofactor">
    <cofactor evidence="1 4">
        <name>a divalent metal cation</name>
        <dbReference type="ChEBI" id="CHEBI:60240"/>
    </cofactor>
</comment>
<dbReference type="Gene3D" id="3.90.950.10">
    <property type="match status" value="1"/>
</dbReference>
<dbReference type="SUPFAM" id="SSF52972">
    <property type="entry name" value="ITPase-like"/>
    <property type="match status" value="1"/>
</dbReference>